<dbReference type="Pfam" id="PF00709">
    <property type="entry name" value="Adenylsucc_synt"/>
    <property type="match status" value="2"/>
</dbReference>
<evidence type="ECO:0000256" key="6">
    <source>
        <dbReference type="ARBA" id="ARBA00023134"/>
    </source>
</evidence>
<keyword evidence="9" id="KW-1185">Reference proteome</keyword>
<dbReference type="InterPro" id="IPR027417">
    <property type="entry name" value="P-loop_NTPase"/>
</dbReference>
<dbReference type="GO" id="GO:0005525">
    <property type="term" value="F:GTP binding"/>
    <property type="evidence" value="ECO:0007669"/>
    <property type="project" value="UniProtKB-UniRule"/>
</dbReference>
<evidence type="ECO:0000256" key="3">
    <source>
        <dbReference type="ARBA" id="ARBA00022741"/>
    </source>
</evidence>
<dbReference type="AlphaFoldDB" id="A0A4Q7NE20"/>
<dbReference type="GO" id="GO:0004019">
    <property type="term" value="F:adenylosuccinate synthase activity"/>
    <property type="evidence" value="ECO:0007669"/>
    <property type="project" value="UniProtKB-UniRule"/>
</dbReference>
<proteinExistence type="inferred from homology"/>
<comment type="catalytic activity">
    <reaction evidence="7">
        <text>IMP + L-aspartate + GTP = N(6)-(1,2-dicarboxyethyl)-AMP + GDP + phosphate + 2 H(+)</text>
        <dbReference type="Rhea" id="RHEA:15753"/>
        <dbReference type="ChEBI" id="CHEBI:15378"/>
        <dbReference type="ChEBI" id="CHEBI:29991"/>
        <dbReference type="ChEBI" id="CHEBI:37565"/>
        <dbReference type="ChEBI" id="CHEBI:43474"/>
        <dbReference type="ChEBI" id="CHEBI:57567"/>
        <dbReference type="ChEBI" id="CHEBI:58053"/>
        <dbReference type="ChEBI" id="CHEBI:58189"/>
        <dbReference type="EC" id="6.3.4.4"/>
    </reaction>
</comment>
<feature type="binding site" description="in other chain" evidence="7">
    <location>
        <position position="386"/>
    </location>
    <ligand>
        <name>IMP</name>
        <dbReference type="ChEBI" id="CHEBI:58053"/>
        <note>ligand shared between dimeric partners</note>
    </ligand>
</feature>
<dbReference type="Gene3D" id="3.40.440.10">
    <property type="entry name" value="Adenylosuccinate Synthetase, subunit A, domain 1"/>
    <property type="match status" value="2"/>
</dbReference>
<evidence type="ECO:0000256" key="2">
    <source>
        <dbReference type="ARBA" id="ARBA00022723"/>
    </source>
</evidence>
<feature type="binding site" evidence="7">
    <location>
        <position position="465"/>
    </location>
    <ligand>
        <name>GTP</name>
        <dbReference type="ChEBI" id="CHEBI:37565"/>
    </ligand>
</feature>
<comment type="caution">
    <text evidence="8">The sequence shown here is derived from an EMBL/GenBank/DDBJ whole genome shotgun (WGS) entry which is preliminary data.</text>
</comment>
<evidence type="ECO:0000256" key="1">
    <source>
        <dbReference type="ARBA" id="ARBA00022598"/>
    </source>
</evidence>
<feature type="binding site" description="in other chain" evidence="7">
    <location>
        <position position="371"/>
    </location>
    <ligand>
        <name>IMP</name>
        <dbReference type="ChEBI" id="CHEBI:58053"/>
        <note>ligand shared between dimeric partners</note>
    </ligand>
</feature>
<comment type="caution">
    <text evidence="7">Lacks conserved residue(s) required for the propagation of feature annotation.</text>
</comment>
<dbReference type="EC" id="6.3.4.4" evidence="7"/>
<dbReference type="GO" id="GO:0046040">
    <property type="term" value="P:IMP metabolic process"/>
    <property type="evidence" value="ECO:0007669"/>
    <property type="project" value="TreeGrafter"/>
</dbReference>
<evidence type="ECO:0000313" key="8">
    <source>
        <dbReference type="EMBL" id="RZS81223.1"/>
    </source>
</evidence>
<evidence type="ECO:0000256" key="7">
    <source>
        <dbReference type="HAMAP-Rule" id="MF_00011"/>
    </source>
</evidence>
<feature type="binding site" description="in other chain" evidence="7">
    <location>
        <position position="308"/>
    </location>
    <ligand>
        <name>IMP</name>
        <dbReference type="ChEBI" id="CHEBI:58053"/>
        <note>ligand shared between dimeric partners</note>
    </ligand>
</feature>
<reference evidence="8 9" key="1">
    <citation type="submission" date="2019-02" db="EMBL/GenBank/DDBJ databases">
        <title>Genomic Encyclopedia of Type Strains, Phase IV (KMG-IV): sequencing the most valuable type-strain genomes for metagenomic binning, comparative biology and taxonomic classification.</title>
        <authorList>
            <person name="Goeker M."/>
        </authorList>
    </citation>
    <scope>NUCLEOTIDE SEQUENCE [LARGE SCALE GENOMIC DNA]</scope>
    <source>
        <strain evidence="8 9">K24</strain>
    </source>
</reference>
<sequence>MRRIVLISGHLCTGKSALARALRDEFGFHVVKSSDILRDIAKSRDFGKDRISLQRLGDEMDKGTSGAWLYDKVMEISRDTAPRRTIVVDNVRNTTQLEHFRASTEITAVHVHLYILDKNEAGKRWKNRANSSAVKESGAYPDADLMKNEDDIQFFKKDADVRIETSRSDAQDTLVRVAARLGLYSAPDFRCVDVIVGSQFGSEGKGNIAAYLANEYDVLVRVGGPNAGHTVISRSGKYVYHQLPSGAKDTNAKILLGPGMTLDVEKLLKEVKDCNVTPERLFIDPQVMIIEDADKKRESELVDKIGSTGQGGGAAAARRILSRTGQGIRLAKDVPELEPYVGTGPRYRGATTRQLEEAYRSGQSILLEGTQGSGLSLYHGQYPHVTSRDTNVAGCLAEAGISPSRIRRILLVTRYTPIRVGNPDTGGSSGAIKHEIDFETVAREAGLDPQELQGNEITSTTKRKRRVGRFDWEQFRLACSLNAPTDIVLTFSDYINGTNRNARRFEQLTEETIKFIEEVERIAHAPVSLISTRFPQGESAKLDIRNIIDRRNWLGGRMRDDDEINR</sequence>
<comment type="subunit">
    <text evidence="7">Homodimer.</text>
</comment>
<keyword evidence="1 7" id="KW-0436">Ligase</keyword>
<keyword evidence="5 7" id="KW-0460">Magnesium</keyword>
<dbReference type="PANTHER" id="PTHR11846:SF0">
    <property type="entry name" value="ADENYLOSUCCINATE SYNTHETASE"/>
    <property type="match status" value="1"/>
</dbReference>
<keyword evidence="2 7" id="KW-0479">Metal-binding</keyword>
<dbReference type="InterPro" id="IPR042111">
    <property type="entry name" value="Adenylosuccinate_synth_dom3"/>
</dbReference>
<dbReference type="GO" id="GO:0000287">
    <property type="term" value="F:magnesium ion binding"/>
    <property type="evidence" value="ECO:0007669"/>
    <property type="project" value="UniProtKB-UniRule"/>
</dbReference>
<feature type="binding site" evidence="7">
    <location>
        <begin position="228"/>
        <end position="230"/>
    </location>
    <ligand>
        <name>GTP</name>
        <dbReference type="ChEBI" id="CHEBI:37565"/>
    </ligand>
</feature>
<comment type="similarity">
    <text evidence="7">Belongs to the adenylosuccinate synthetase family.</text>
</comment>
<comment type="pathway">
    <text evidence="7">Purine metabolism; AMP biosynthesis via de novo pathway; AMP from IMP: step 1/2.</text>
</comment>
<dbReference type="SUPFAM" id="SSF52540">
    <property type="entry name" value="P-loop containing nucleoside triphosphate hydrolases"/>
    <property type="match status" value="2"/>
</dbReference>
<accession>A0A4Q7NE20</accession>
<feature type="binding site" description="in other chain" evidence="7">
    <location>
        <begin position="226"/>
        <end position="229"/>
    </location>
    <ligand>
        <name>IMP</name>
        <dbReference type="ChEBI" id="CHEBI:58053"/>
        <note>ligand shared between dimeric partners</note>
    </ligand>
</feature>
<comment type="subcellular location">
    <subcellularLocation>
        <location evidence="7">Cytoplasm</location>
    </subcellularLocation>
</comment>
<comment type="cofactor">
    <cofactor evidence="7">
        <name>Mg(2+)</name>
        <dbReference type="ChEBI" id="CHEBI:18420"/>
    </cofactor>
    <text evidence="7">Binds 1 Mg(2+) ion per subunit.</text>
</comment>
<organism evidence="8 9">
    <name type="scientific">Pigmentiphaga kullae</name>
    <dbReference type="NCBI Taxonomy" id="151784"/>
    <lineage>
        <taxon>Bacteria</taxon>
        <taxon>Pseudomonadati</taxon>
        <taxon>Pseudomonadota</taxon>
        <taxon>Betaproteobacteria</taxon>
        <taxon>Burkholderiales</taxon>
        <taxon>Alcaligenaceae</taxon>
        <taxon>Pigmentiphaga</taxon>
    </lineage>
</organism>
<evidence type="ECO:0000256" key="5">
    <source>
        <dbReference type="ARBA" id="ARBA00022842"/>
    </source>
</evidence>
<gene>
    <name evidence="7" type="primary">purA</name>
    <name evidence="8" type="ORF">EV675_3846</name>
</gene>
<dbReference type="Proteomes" id="UP000292445">
    <property type="component" value="Unassembled WGS sequence"/>
</dbReference>
<dbReference type="GO" id="GO:0044208">
    <property type="term" value="P:'de novo' AMP biosynthetic process"/>
    <property type="evidence" value="ECO:0007669"/>
    <property type="project" value="UniProtKB-UniRule"/>
</dbReference>
<dbReference type="OrthoDB" id="6057000at2"/>
<dbReference type="InterPro" id="IPR042109">
    <property type="entry name" value="Adenylosuccinate_synth_dom1"/>
</dbReference>
<name>A0A4Q7NE20_9BURK</name>
<dbReference type="PANTHER" id="PTHR11846">
    <property type="entry name" value="ADENYLOSUCCINATE SYNTHETASE"/>
    <property type="match status" value="1"/>
</dbReference>
<protein>
    <recommendedName>
        <fullName evidence="7">Adenylosuccinate synthetase</fullName>
        <shortName evidence="7">AMPSase</shortName>
        <shortName evidence="7">AdSS</shortName>
        <ecNumber evidence="7">6.3.4.4</ecNumber>
    </recommendedName>
    <alternativeName>
        <fullName evidence="7">IMP--aspartate ligase</fullName>
    </alternativeName>
</protein>
<feature type="binding site" evidence="7">
    <location>
        <begin position="491"/>
        <end position="493"/>
    </location>
    <ligand>
        <name>GTP</name>
        <dbReference type="ChEBI" id="CHEBI:37565"/>
    </ligand>
</feature>
<feature type="binding site" evidence="7">
    <location>
        <begin position="459"/>
        <end position="465"/>
    </location>
    <ligand>
        <name>substrate</name>
    </ligand>
</feature>
<evidence type="ECO:0000313" key="9">
    <source>
        <dbReference type="Proteomes" id="UP000292445"/>
    </source>
</evidence>
<dbReference type="RefSeq" id="WP_130358836.1">
    <property type="nucleotide sequence ID" value="NZ_SGXC01000002.1"/>
</dbReference>
<keyword evidence="3 7" id="KW-0547">Nucleotide-binding</keyword>
<dbReference type="HAMAP" id="MF_00011">
    <property type="entry name" value="Adenylosucc_synth"/>
    <property type="match status" value="1"/>
</dbReference>
<evidence type="ECO:0000256" key="4">
    <source>
        <dbReference type="ARBA" id="ARBA00022755"/>
    </source>
</evidence>
<dbReference type="EMBL" id="SGXC01000002">
    <property type="protein sequence ID" value="RZS81223.1"/>
    <property type="molecule type" value="Genomic_DNA"/>
</dbReference>
<dbReference type="Gene3D" id="3.90.170.10">
    <property type="entry name" value="Adenylosuccinate Synthetase, subunit A, domain 3"/>
    <property type="match status" value="1"/>
</dbReference>
<feature type="active site" description="Proton donor" evidence="7">
    <location>
        <position position="229"/>
    </location>
</feature>
<dbReference type="SMART" id="SM00788">
    <property type="entry name" value="Adenylsucc_synt"/>
    <property type="match status" value="1"/>
</dbReference>
<keyword evidence="4 7" id="KW-0658">Purine biosynthesis</keyword>
<feature type="binding site" evidence="7">
    <location>
        <position position="228"/>
    </location>
    <ligand>
        <name>Mg(2+)</name>
        <dbReference type="ChEBI" id="CHEBI:18420"/>
    </ligand>
</feature>
<comment type="function">
    <text evidence="7">Plays an important role in the de novo pathway of purine nucleotide biosynthesis. Catalyzes the first committed step in the biosynthesis of AMP from IMP.</text>
</comment>
<keyword evidence="7" id="KW-0963">Cytoplasm</keyword>
<dbReference type="GO" id="GO:0005737">
    <property type="term" value="C:cytoplasm"/>
    <property type="evidence" value="ECO:0007669"/>
    <property type="project" value="UniProtKB-SubCell"/>
</dbReference>
<dbReference type="UniPathway" id="UPA00075">
    <property type="reaction ID" value="UER00335"/>
</dbReference>
<feature type="binding site" description="in other chain" evidence="7">
    <location>
        <position position="463"/>
    </location>
    <ligand>
        <name>IMP</name>
        <dbReference type="ChEBI" id="CHEBI:58053"/>
        <note>ligand shared between dimeric partners</note>
    </ligand>
</feature>
<dbReference type="Gene3D" id="3.40.50.300">
    <property type="entry name" value="P-loop containing nucleotide triphosphate hydrolases"/>
    <property type="match status" value="1"/>
</dbReference>
<dbReference type="InterPro" id="IPR001114">
    <property type="entry name" value="Adenylosuccinate_synthetase"/>
</dbReference>
<keyword evidence="6 7" id="KW-0342">GTP-binding</keyword>